<dbReference type="AlphaFoldDB" id="A0A8D9EVS3"/>
<dbReference type="PROSITE" id="PS00028">
    <property type="entry name" value="ZINC_FINGER_C2H2_1"/>
    <property type="match status" value="3"/>
</dbReference>
<dbReference type="GO" id="GO:0003677">
    <property type="term" value="F:DNA binding"/>
    <property type="evidence" value="ECO:0007669"/>
    <property type="project" value="UniProtKB-KW"/>
</dbReference>
<sequence length="123" mass="13911">MYVRYNHHMKYVHGDAKPTCHVCGKKVSSKKYLAVHMMTKHTGEKPFSCEYCERAFASKKTLVIHVRGHTGESPFKCTVCPKAFKQRSALTGHYKSRHPGVKPPCKKSSESYNYSATSLGNIM</sequence>
<evidence type="ECO:0000313" key="10">
    <source>
        <dbReference type="EMBL" id="CAG6766784.1"/>
    </source>
</evidence>
<evidence type="ECO:0000256" key="1">
    <source>
        <dbReference type="ARBA" id="ARBA00004123"/>
    </source>
</evidence>
<dbReference type="GO" id="GO:0000981">
    <property type="term" value="F:DNA-binding transcription factor activity, RNA polymerase II-specific"/>
    <property type="evidence" value="ECO:0007669"/>
    <property type="project" value="TreeGrafter"/>
</dbReference>
<evidence type="ECO:0000256" key="2">
    <source>
        <dbReference type="ARBA" id="ARBA00022723"/>
    </source>
</evidence>
<dbReference type="InterPro" id="IPR013087">
    <property type="entry name" value="Znf_C2H2_type"/>
</dbReference>
<evidence type="ECO:0000256" key="5">
    <source>
        <dbReference type="ARBA" id="ARBA00022833"/>
    </source>
</evidence>
<dbReference type="Gene3D" id="3.30.160.60">
    <property type="entry name" value="Classic Zinc Finger"/>
    <property type="match status" value="3"/>
</dbReference>
<dbReference type="FunFam" id="3.30.160.60:FF:001049">
    <property type="entry name" value="zinc finger protein 319"/>
    <property type="match status" value="1"/>
</dbReference>
<dbReference type="SMART" id="SM00355">
    <property type="entry name" value="ZnF_C2H2"/>
    <property type="match status" value="3"/>
</dbReference>
<keyword evidence="4 8" id="KW-0863">Zinc-finger</keyword>
<dbReference type="GO" id="GO:0008270">
    <property type="term" value="F:zinc ion binding"/>
    <property type="evidence" value="ECO:0007669"/>
    <property type="project" value="UniProtKB-KW"/>
</dbReference>
<dbReference type="SUPFAM" id="SSF57667">
    <property type="entry name" value="beta-beta-alpha zinc fingers"/>
    <property type="match status" value="2"/>
</dbReference>
<keyword evidence="6" id="KW-0238">DNA-binding</keyword>
<dbReference type="PROSITE" id="PS50157">
    <property type="entry name" value="ZINC_FINGER_C2H2_2"/>
    <property type="match status" value="3"/>
</dbReference>
<comment type="subcellular location">
    <subcellularLocation>
        <location evidence="1">Nucleus</location>
    </subcellularLocation>
</comment>
<evidence type="ECO:0000256" key="6">
    <source>
        <dbReference type="ARBA" id="ARBA00023125"/>
    </source>
</evidence>
<evidence type="ECO:0000256" key="4">
    <source>
        <dbReference type="ARBA" id="ARBA00022771"/>
    </source>
</evidence>
<keyword evidence="2" id="KW-0479">Metal-binding</keyword>
<protein>
    <submittedName>
        <fullName evidence="10">Zinc finger protein 569</fullName>
    </submittedName>
</protein>
<organism evidence="10">
    <name type="scientific">Cacopsylla melanoneura</name>
    <dbReference type="NCBI Taxonomy" id="428564"/>
    <lineage>
        <taxon>Eukaryota</taxon>
        <taxon>Metazoa</taxon>
        <taxon>Ecdysozoa</taxon>
        <taxon>Arthropoda</taxon>
        <taxon>Hexapoda</taxon>
        <taxon>Insecta</taxon>
        <taxon>Pterygota</taxon>
        <taxon>Neoptera</taxon>
        <taxon>Paraneoptera</taxon>
        <taxon>Hemiptera</taxon>
        <taxon>Sternorrhyncha</taxon>
        <taxon>Psylloidea</taxon>
        <taxon>Psyllidae</taxon>
        <taxon>Psyllinae</taxon>
        <taxon>Cacopsylla</taxon>
    </lineage>
</organism>
<evidence type="ECO:0000256" key="3">
    <source>
        <dbReference type="ARBA" id="ARBA00022737"/>
    </source>
</evidence>
<reference evidence="10" key="1">
    <citation type="submission" date="2021-05" db="EMBL/GenBank/DDBJ databases">
        <authorList>
            <person name="Alioto T."/>
            <person name="Alioto T."/>
            <person name="Gomez Garrido J."/>
        </authorList>
    </citation>
    <scope>NUCLEOTIDE SEQUENCE</scope>
</reference>
<feature type="domain" description="C2H2-type" evidence="9">
    <location>
        <begin position="47"/>
        <end position="74"/>
    </location>
</feature>
<evidence type="ECO:0000256" key="8">
    <source>
        <dbReference type="PROSITE-ProRule" id="PRU00042"/>
    </source>
</evidence>
<dbReference type="InterPro" id="IPR036236">
    <property type="entry name" value="Znf_C2H2_sf"/>
</dbReference>
<dbReference type="PANTHER" id="PTHR24394:SF29">
    <property type="entry name" value="MYONEURIN"/>
    <property type="match status" value="1"/>
</dbReference>
<dbReference type="GO" id="GO:0005634">
    <property type="term" value="C:nucleus"/>
    <property type="evidence" value="ECO:0007669"/>
    <property type="project" value="UniProtKB-SubCell"/>
</dbReference>
<proteinExistence type="predicted"/>
<evidence type="ECO:0000256" key="7">
    <source>
        <dbReference type="ARBA" id="ARBA00023242"/>
    </source>
</evidence>
<dbReference type="EMBL" id="HBUF01571621">
    <property type="protein sequence ID" value="CAG6766784.1"/>
    <property type="molecule type" value="Transcribed_RNA"/>
</dbReference>
<keyword evidence="7" id="KW-0539">Nucleus</keyword>
<keyword evidence="3" id="KW-0677">Repeat</keyword>
<accession>A0A8D9EVS3</accession>
<dbReference type="Pfam" id="PF00096">
    <property type="entry name" value="zf-C2H2"/>
    <property type="match status" value="3"/>
</dbReference>
<feature type="domain" description="C2H2-type" evidence="9">
    <location>
        <begin position="75"/>
        <end position="103"/>
    </location>
</feature>
<dbReference type="FunFam" id="3.30.160.60:FF:000875">
    <property type="entry name" value="zinc finger protein 236 isoform X7"/>
    <property type="match status" value="1"/>
</dbReference>
<evidence type="ECO:0000259" key="9">
    <source>
        <dbReference type="PROSITE" id="PS50157"/>
    </source>
</evidence>
<feature type="domain" description="C2H2-type" evidence="9">
    <location>
        <begin position="18"/>
        <end position="46"/>
    </location>
</feature>
<dbReference type="PANTHER" id="PTHR24394">
    <property type="entry name" value="ZINC FINGER PROTEIN"/>
    <property type="match status" value="1"/>
</dbReference>
<name>A0A8D9EVS3_9HEMI</name>
<keyword evidence="5" id="KW-0862">Zinc</keyword>